<reference evidence="1" key="1">
    <citation type="journal article" date="2015" name="Nature">
        <title>Complex archaea that bridge the gap between prokaryotes and eukaryotes.</title>
        <authorList>
            <person name="Spang A."/>
            <person name="Saw J.H."/>
            <person name="Jorgensen S.L."/>
            <person name="Zaremba-Niedzwiedzka K."/>
            <person name="Martijn J."/>
            <person name="Lind A.E."/>
            <person name="van Eijk R."/>
            <person name="Schleper C."/>
            <person name="Guy L."/>
            <person name="Ettema T.J."/>
        </authorList>
    </citation>
    <scope>NUCLEOTIDE SEQUENCE</scope>
</reference>
<dbReference type="EMBL" id="LAZR01003687">
    <property type="protein sequence ID" value="KKN15702.1"/>
    <property type="molecule type" value="Genomic_DNA"/>
</dbReference>
<proteinExistence type="predicted"/>
<dbReference type="AlphaFoldDB" id="A0A0F9NUB8"/>
<comment type="caution">
    <text evidence="1">The sequence shown here is derived from an EMBL/GenBank/DDBJ whole genome shotgun (WGS) entry which is preliminary data.</text>
</comment>
<gene>
    <name evidence="1" type="ORF">LCGC14_0983410</name>
</gene>
<accession>A0A0F9NUB8</accession>
<sequence>MSGLRVFAWAVSGTVYHETDQGIGEMEGAVALCGANLFAERWWDAAALDENWRRGVIPPRRDCCRRCGAIRRKRDESATVRLVEDD</sequence>
<name>A0A0F9NUB8_9ZZZZ</name>
<protein>
    <submittedName>
        <fullName evidence="1">Uncharacterized protein</fullName>
    </submittedName>
</protein>
<organism evidence="1">
    <name type="scientific">marine sediment metagenome</name>
    <dbReference type="NCBI Taxonomy" id="412755"/>
    <lineage>
        <taxon>unclassified sequences</taxon>
        <taxon>metagenomes</taxon>
        <taxon>ecological metagenomes</taxon>
    </lineage>
</organism>
<evidence type="ECO:0000313" key="1">
    <source>
        <dbReference type="EMBL" id="KKN15702.1"/>
    </source>
</evidence>